<dbReference type="AlphaFoldDB" id="A0A0G0DCM9"/>
<keyword evidence="1" id="KW-0812">Transmembrane</keyword>
<keyword evidence="1" id="KW-1133">Transmembrane helix</keyword>
<organism evidence="3 4">
    <name type="scientific">candidate division WS6 bacterium GW2011_GWC1_36_11</name>
    <dbReference type="NCBI Taxonomy" id="1619090"/>
    <lineage>
        <taxon>Bacteria</taxon>
        <taxon>Candidatus Dojkabacteria</taxon>
    </lineage>
</organism>
<evidence type="ECO:0000256" key="1">
    <source>
        <dbReference type="SAM" id="Phobius"/>
    </source>
</evidence>
<dbReference type="Pfam" id="PF00535">
    <property type="entry name" value="Glycos_transf_2"/>
    <property type="match status" value="1"/>
</dbReference>
<evidence type="ECO:0000313" key="4">
    <source>
        <dbReference type="Proteomes" id="UP000034140"/>
    </source>
</evidence>
<feature type="transmembrane region" description="Helical" evidence="1">
    <location>
        <begin position="671"/>
        <end position="691"/>
    </location>
</feature>
<evidence type="ECO:0000259" key="2">
    <source>
        <dbReference type="Pfam" id="PF00535"/>
    </source>
</evidence>
<gene>
    <name evidence="3" type="ORF">UR96_C0023G0010</name>
</gene>
<dbReference type="Proteomes" id="UP000034140">
    <property type="component" value="Unassembled WGS sequence"/>
</dbReference>
<feature type="domain" description="Glycosyltransferase 2-like" evidence="2">
    <location>
        <begin position="9"/>
        <end position="165"/>
    </location>
</feature>
<proteinExistence type="predicted"/>
<dbReference type="PANTHER" id="PTHR36851">
    <property type="entry name" value="UNNAMED PRODUCT"/>
    <property type="match status" value="1"/>
</dbReference>
<feature type="transmembrane region" description="Helical" evidence="1">
    <location>
        <begin position="744"/>
        <end position="763"/>
    </location>
</feature>
<accession>A0A0G0DCM9</accession>
<evidence type="ECO:0000313" key="3">
    <source>
        <dbReference type="EMBL" id="KKP91989.1"/>
    </source>
</evidence>
<dbReference type="EMBL" id="LBRE01000023">
    <property type="protein sequence ID" value="KKP91989.1"/>
    <property type="molecule type" value="Genomic_DNA"/>
</dbReference>
<feature type="transmembrane region" description="Helical" evidence="1">
    <location>
        <begin position="314"/>
        <end position="334"/>
    </location>
</feature>
<dbReference type="InterPro" id="IPR001173">
    <property type="entry name" value="Glyco_trans_2-like"/>
</dbReference>
<name>A0A0G0DCM9_9BACT</name>
<dbReference type="PANTHER" id="PTHR36851:SF1">
    <property type="entry name" value="GLYCO_TRANS_2-LIKE DOMAIN-CONTAINING PROTEIN"/>
    <property type="match status" value="1"/>
</dbReference>
<feature type="transmembrane region" description="Helical" evidence="1">
    <location>
        <begin position="706"/>
        <end position="724"/>
    </location>
</feature>
<comment type="caution">
    <text evidence="3">The sequence shown here is derived from an EMBL/GenBank/DDBJ whole genome shotgun (WGS) entry which is preliminary data.</text>
</comment>
<dbReference type="Gene3D" id="3.90.550.10">
    <property type="entry name" value="Spore Coat Polysaccharide Biosynthesis Protein SpsA, Chain A"/>
    <property type="match status" value="2"/>
</dbReference>
<sequence length="793" mass="91486">MNEHILPVSIVIPAKNEEKNIEILLKSIKAQTYQPFEIILSDADSRDDTVKVAKEYGAKVVAGGMPAIGRNNGFNACSQDIVIFMDADVQFLEKDSLKDLVKMFVEQELDCATSHFQYIGEKSFQKGLATKFINVAKDISAFSPLKGLKWDYAGFIMVSRNAFESVGGFAIELKYMEDFLLIQRIVSRGFKYKVLAPKVGLMVNDREARKGNLIGGIKEVLAAILGIISVNMVRIPFTRNLGYKLNDVSSRLYGTLGGIIKYENPYKPKDKDGGFPKGISPFLRRLYEFVPGLVMWLFLLSPFIFALLRWDQAFAIYIAFLVAYWSLRTIKYMVGIIIGLKRKNVEMNTDWVSKIDMEIGEESKRVRFMYLCPVVSESLDTLEPTFEAWSKSDIGADRIDVVVAMEEKKKDLQIANFEHLKQKYGKKFGSMRYYIHPAGIEGEVAGVKGANINWAARHYVEDLEKEGKDIANYMVITCDSDLRPHPKYLSAVLYKYLTVEDRDNTYYASAVHTFNNNIWRVPPLIRAQSNMLTLVLLQGWVVDKFKRIPFLGERIYVKDTFSSYIVNLKTLKEIEFWDPEIANDDTAFYWNAMVRSKGTFKSQEVYIPTYNDAVENESFVKTHVSYYKQQHRWGWGSVNVAITMASLFSKSEKFPIYRRAFMLKNIFEYQVWYMTVVFILSFGLIIMGWLSPSYQFTVLAYNLQRALSYIFAIITLTNIPIVIFRRQLSPVPKNWKWWRHLLDFAETFLVTVNMLTFGFIPYVQAQTEMMLGLAKFKRNFYVTEKVKMDKNKK</sequence>
<dbReference type="SUPFAM" id="SSF53448">
    <property type="entry name" value="Nucleotide-diphospho-sugar transferases"/>
    <property type="match status" value="2"/>
</dbReference>
<dbReference type="InterPro" id="IPR029044">
    <property type="entry name" value="Nucleotide-diphossugar_trans"/>
</dbReference>
<reference evidence="3 4" key="1">
    <citation type="journal article" date="2015" name="Nature">
        <title>rRNA introns, odd ribosomes, and small enigmatic genomes across a large radiation of phyla.</title>
        <authorList>
            <person name="Brown C.T."/>
            <person name="Hug L.A."/>
            <person name="Thomas B.C."/>
            <person name="Sharon I."/>
            <person name="Castelle C.J."/>
            <person name="Singh A."/>
            <person name="Wilkins M.J."/>
            <person name="Williams K.H."/>
            <person name="Banfield J.F."/>
        </authorList>
    </citation>
    <scope>NUCLEOTIDE SEQUENCE [LARGE SCALE GENOMIC DNA]</scope>
</reference>
<keyword evidence="1" id="KW-0472">Membrane</keyword>
<protein>
    <recommendedName>
        <fullName evidence="2">Glycosyltransferase 2-like domain-containing protein</fullName>
    </recommendedName>
</protein>
<feature type="transmembrane region" description="Helical" evidence="1">
    <location>
        <begin position="286"/>
        <end position="308"/>
    </location>
</feature>